<keyword evidence="2 4" id="KW-0547">Nucleotide-binding</keyword>
<dbReference type="InterPro" id="IPR000719">
    <property type="entry name" value="Prot_kinase_dom"/>
</dbReference>
<dbReference type="SMART" id="SM00220">
    <property type="entry name" value="S_TKc"/>
    <property type="match status" value="1"/>
</dbReference>
<dbReference type="InterPro" id="IPR050629">
    <property type="entry name" value="STE20/SPS1-PAK"/>
</dbReference>
<evidence type="ECO:0000256" key="4">
    <source>
        <dbReference type="PROSITE-ProRule" id="PRU10141"/>
    </source>
</evidence>
<dbReference type="EC" id="2.7.11.1" evidence="1"/>
<evidence type="ECO:0000313" key="7">
    <source>
        <dbReference type="EMBL" id="PVU95863.1"/>
    </source>
</evidence>
<name>A0A2T9YU49_9FUNG</name>
<dbReference type="OrthoDB" id="248923at2759"/>
<evidence type="ECO:0000313" key="8">
    <source>
        <dbReference type="Proteomes" id="UP000245383"/>
    </source>
</evidence>
<dbReference type="InterPro" id="IPR017441">
    <property type="entry name" value="Protein_kinase_ATP_BS"/>
</dbReference>
<feature type="compositionally biased region" description="Low complexity" evidence="5">
    <location>
        <begin position="1033"/>
        <end position="1053"/>
    </location>
</feature>
<dbReference type="InterPro" id="IPR011009">
    <property type="entry name" value="Kinase-like_dom_sf"/>
</dbReference>
<accession>A0A2T9YU49</accession>
<feature type="region of interest" description="Disordered" evidence="5">
    <location>
        <begin position="1033"/>
        <end position="1096"/>
    </location>
</feature>
<evidence type="ECO:0000256" key="5">
    <source>
        <dbReference type="SAM" id="MobiDB-lite"/>
    </source>
</evidence>
<dbReference type="GO" id="GO:0005524">
    <property type="term" value="F:ATP binding"/>
    <property type="evidence" value="ECO:0007669"/>
    <property type="project" value="UniProtKB-UniRule"/>
</dbReference>
<feature type="compositionally biased region" description="Low complexity" evidence="5">
    <location>
        <begin position="1065"/>
        <end position="1080"/>
    </location>
</feature>
<reference evidence="7 8" key="1">
    <citation type="journal article" date="2018" name="MBio">
        <title>Comparative Genomics Reveals the Core Gene Toolbox for the Fungus-Insect Symbiosis.</title>
        <authorList>
            <person name="Wang Y."/>
            <person name="Stata M."/>
            <person name="Wang W."/>
            <person name="Stajich J.E."/>
            <person name="White M.M."/>
            <person name="Moncalvo J.M."/>
        </authorList>
    </citation>
    <scope>NUCLEOTIDE SEQUENCE [LARGE SCALE GENOMIC DNA]</scope>
    <source>
        <strain evidence="7 8">SWE-8-4</strain>
    </source>
</reference>
<evidence type="ECO:0000256" key="1">
    <source>
        <dbReference type="ARBA" id="ARBA00012513"/>
    </source>
</evidence>
<proteinExistence type="predicted"/>
<protein>
    <recommendedName>
        <fullName evidence="1">non-specific serine/threonine protein kinase</fullName>
        <ecNumber evidence="1">2.7.11.1</ecNumber>
    </recommendedName>
</protein>
<feature type="binding site" evidence="4">
    <location>
        <position position="55"/>
    </location>
    <ligand>
        <name>ATP</name>
        <dbReference type="ChEBI" id="CHEBI:30616"/>
    </ligand>
</feature>
<evidence type="ECO:0000256" key="3">
    <source>
        <dbReference type="ARBA" id="ARBA00022840"/>
    </source>
</evidence>
<dbReference type="PROSITE" id="PS00108">
    <property type="entry name" value="PROTEIN_KINASE_ST"/>
    <property type="match status" value="1"/>
</dbReference>
<dbReference type="FunFam" id="1.10.510.10:FF:000421">
    <property type="entry name" value="Serine/threonine-protein kinase PAK 6"/>
    <property type="match status" value="1"/>
</dbReference>
<dbReference type="PANTHER" id="PTHR48012:SF21">
    <property type="entry name" value="PH DOMAIN-CONTAINING PROTEIN"/>
    <property type="match status" value="1"/>
</dbReference>
<comment type="caution">
    <text evidence="7">The sequence shown here is derived from an EMBL/GenBank/DDBJ whole genome shotgun (WGS) entry which is preliminary data.</text>
</comment>
<dbReference type="SUPFAM" id="SSF56112">
    <property type="entry name" value="Protein kinase-like (PK-like)"/>
    <property type="match status" value="1"/>
</dbReference>
<evidence type="ECO:0000259" key="6">
    <source>
        <dbReference type="PROSITE" id="PS50011"/>
    </source>
</evidence>
<sequence length="1169" mass="131428">MQKLSHIASQQELSSSKLQIAPAKRYTKQKLVGRGAYGLVYKGLDTTTNTPLAIKIMNLENNSESLFDIQREISLLSQIKSPSIAAYLGCFIIEKKLWILMEYAEGGSINRLIKAGPIGEQQTSAIMHGVLLALEYLHRYGIMHRDIKAANILLNAKGVVQLCDFGVARQTFLLESSSKSYSFVGTPYWMAPEVISKEREYTFKADIWSLGITAYEIVMGNPPLAEHDPKHALMLILKNEPPKIPYEKSSRDLQEFVSQCLEINPEKRPSAKELLNSNRFIKKYISNKSQVNLTRLIDRYNEWETKNIEVLEKEFAGVVELSDNELENDPGWFFTLKDLSDSNSSNSQYHNLKPFISPNSAITSKEYRTDSGNDNINSIKSLENDNQHKSVTADNAQNETNSLSLSKNSINNMTVNVFKNNITANNQNESSTKTICKSSNLLSSKKNSESQLEILGENGLKNQNIKQKLIQKQNLTQASAKIVNQNTNVSQTKNKNISPIFIDSSFKADTHSSFQKSIKESEISNKIRTSNFGFKSNSLIHSNLPKNQYSVTDSISKDKKAAVLKDASFSKNAYPEELYPLQLNSTSKFFMNFFKEPKSKTSNNTHKLSIDSQLASGKDAFLKKSFEIKLDDFDKNTKFTTMSVFPEGRNDLGYQTQPIDTSTKNNIMQTSSPGFDSAALKFKRVAGSVKKKLLGKKEYDIIRNYEKQKKKEALFFNKFNSQSNTNSPFSRISKSNNLKKSLSTVVFSMPPKDYKKDAFLNDILFKNNASFQSKPRNTSQTNPQNIFSALPTKSMPVLNNSKPSFLSFAKKIETYDKTVDSLSPALPNSNNPAFFKNSIHNSYDRESARNSALPTLSSKAVKEAFTKKNYTVDDLSADNVIDNSSYAYKNDSYFTKSSTPHAAFSNQPKKRYPPVKINTNNIIKDEYNRNVSTPEYQMNPYPDAFTKDRPGEFNNNFSRPYSTNISGLASISNIFIPISPLEQQYNWSKKNYANERSVSYNGGAFRENKNFTLVTRSSNTNVNQTGSLFNIKTKFSPKNSSKNSSKNYTKSTNDFYQKDQIQRLSESSDQSEGSSMGSESITASNQSFPTKSHNITKSADTSLNCEKIVVASNSSPYLLTSGVIEDKAPCTIYTPTNNDDNTDFEMQLGSIKESIFTVLSQIEAEILQH</sequence>
<evidence type="ECO:0000256" key="2">
    <source>
        <dbReference type="ARBA" id="ARBA00022741"/>
    </source>
</evidence>
<keyword evidence="3 4" id="KW-0067">ATP-binding</keyword>
<keyword evidence="8" id="KW-1185">Reference proteome</keyword>
<gene>
    <name evidence="7" type="ORF">BB561_001524</name>
</gene>
<dbReference type="Proteomes" id="UP000245383">
    <property type="component" value="Unassembled WGS sequence"/>
</dbReference>
<dbReference type="STRING" id="133385.A0A2T9YU49"/>
<dbReference type="AlphaFoldDB" id="A0A2T9YU49"/>
<dbReference type="GO" id="GO:0004674">
    <property type="term" value="F:protein serine/threonine kinase activity"/>
    <property type="evidence" value="ECO:0007669"/>
    <property type="project" value="UniProtKB-EC"/>
</dbReference>
<dbReference type="PANTHER" id="PTHR48012">
    <property type="entry name" value="STERILE20-LIKE KINASE, ISOFORM B-RELATED"/>
    <property type="match status" value="1"/>
</dbReference>
<dbReference type="PROSITE" id="PS00107">
    <property type="entry name" value="PROTEIN_KINASE_ATP"/>
    <property type="match status" value="1"/>
</dbReference>
<dbReference type="EMBL" id="MBFR01000045">
    <property type="protein sequence ID" value="PVU95863.1"/>
    <property type="molecule type" value="Genomic_DNA"/>
</dbReference>
<dbReference type="PROSITE" id="PS50011">
    <property type="entry name" value="PROTEIN_KINASE_DOM"/>
    <property type="match status" value="1"/>
</dbReference>
<dbReference type="InterPro" id="IPR008271">
    <property type="entry name" value="Ser/Thr_kinase_AS"/>
</dbReference>
<dbReference type="Gene3D" id="1.10.510.10">
    <property type="entry name" value="Transferase(Phosphotransferase) domain 1"/>
    <property type="match status" value="1"/>
</dbReference>
<feature type="domain" description="Protein kinase" evidence="6">
    <location>
        <begin position="26"/>
        <end position="281"/>
    </location>
</feature>
<feature type="compositionally biased region" description="Polar residues" evidence="5">
    <location>
        <begin position="1081"/>
        <end position="1096"/>
    </location>
</feature>
<dbReference type="GO" id="GO:0005737">
    <property type="term" value="C:cytoplasm"/>
    <property type="evidence" value="ECO:0007669"/>
    <property type="project" value="TreeGrafter"/>
</dbReference>
<organism evidence="7 8">
    <name type="scientific">Smittium simulii</name>
    <dbReference type="NCBI Taxonomy" id="133385"/>
    <lineage>
        <taxon>Eukaryota</taxon>
        <taxon>Fungi</taxon>
        <taxon>Fungi incertae sedis</taxon>
        <taxon>Zoopagomycota</taxon>
        <taxon>Kickxellomycotina</taxon>
        <taxon>Harpellomycetes</taxon>
        <taxon>Harpellales</taxon>
        <taxon>Legeriomycetaceae</taxon>
        <taxon>Smittium</taxon>
    </lineage>
</organism>
<dbReference type="Pfam" id="PF00069">
    <property type="entry name" value="Pkinase"/>
    <property type="match status" value="1"/>
</dbReference>